<evidence type="ECO:0000313" key="1">
    <source>
        <dbReference type="EMBL" id="BAN25750.1"/>
    </source>
</evidence>
<dbReference type="HOGENOM" id="CLU_140156_0_0_4"/>
<gene>
    <name evidence="1" type="ORF">BRPE64_BCDS10890</name>
</gene>
<dbReference type="RefSeq" id="WP_016355180.1">
    <property type="nucleotide sequence ID" value="NC_021294.1"/>
</dbReference>
<protein>
    <submittedName>
        <fullName evidence="1">Uncharacterized protein</fullName>
    </submittedName>
</protein>
<dbReference type="OrthoDB" id="5588378at2"/>
<organism evidence="1 2">
    <name type="scientific">Caballeronia insecticola</name>
    <dbReference type="NCBI Taxonomy" id="758793"/>
    <lineage>
        <taxon>Bacteria</taxon>
        <taxon>Pseudomonadati</taxon>
        <taxon>Pseudomonadota</taxon>
        <taxon>Betaproteobacteria</taxon>
        <taxon>Burkholderiales</taxon>
        <taxon>Burkholderiaceae</taxon>
        <taxon>Caballeronia</taxon>
    </lineage>
</organism>
<dbReference type="Proteomes" id="UP000013966">
    <property type="component" value="Chromosome 2"/>
</dbReference>
<keyword evidence="2" id="KW-1185">Reference proteome</keyword>
<sequence>MHQQIADLAPDTSHSEAPSLPLWEAAMRQAMKAERESRIALAAAGYERALSVALRLIEAPPAARTDDCLAALVVSHHNLADLRVAQGDLDSAAHLLGRAHAVLVALSLAVDRPAALRQAALRHSRETYVALIRHIARHGPHPHITRAIADADAALHPGGTTRH</sequence>
<accession>R4WXA1</accession>
<reference evidence="1 2" key="2">
    <citation type="journal article" date="2018" name="Int. J. Syst. Evol. Microbiol.">
        <title>Burkholderia insecticola sp. nov., a gut symbiotic bacterium of the bean bug Riptortus pedestris.</title>
        <authorList>
            <person name="Takeshita K."/>
            <person name="Tamaki H."/>
            <person name="Ohbayashi T."/>
            <person name="Meng X.-Y."/>
            <person name="Sone T."/>
            <person name="Mitani Y."/>
            <person name="Peeters C."/>
            <person name="Kikuchi Y."/>
            <person name="Vandamme P."/>
        </authorList>
    </citation>
    <scope>NUCLEOTIDE SEQUENCE [LARGE SCALE GENOMIC DNA]</scope>
    <source>
        <strain evidence="1">RPE64</strain>
    </source>
</reference>
<dbReference type="KEGG" id="buo:BRPE64_BCDS10890"/>
<dbReference type="PATRIC" id="fig|758793.3.peg.3998"/>
<evidence type="ECO:0000313" key="2">
    <source>
        <dbReference type="Proteomes" id="UP000013966"/>
    </source>
</evidence>
<proteinExistence type="predicted"/>
<name>R4WXA1_9BURK</name>
<dbReference type="EMBL" id="AP013059">
    <property type="protein sequence ID" value="BAN25750.1"/>
    <property type="molecule type" value="Genomic_DNA"/>
</dbReference>
<reference evidence="1 2" key="1">
    <citation type="journal article" date="2013" name="Genome Announc.">
        <title>Complete Genome Sequence of Burkholderia sp. Strain RPE64, Bacterial Symbiont of the Bean Bug Riptortus pedestris.</title>
        <authorList>
            <person name="Shibata T.F."/>
            <person name="Maeda T."/>
            <person name="Nikoh N."/>
            <person name="Yamaguchi K."/>
            <person name="Oshima K."/>
            <person name="Hattori M."/>
            <person name="Nishiyama T."/>
            <person name="Hasebe M."/>
            <person name="Fukatsu T."/>
            <person name="Kikuchi Y."/>
            <person name="Shigenobu S."/>
        </authorList>
    </citation>
    <scope>NUCLEOTIDE SEQUENCE [LARGE SCALE GENOMIC DNA]</scope>
</reference>
<dbReference type="STRING" id="758793.BRPE64_BCDS10890"/>
<dbReference type="AlphaFoldDB" id="R4WXA1"/>